<gene>
    <name evidence="1" type="ORF">DPRO_3729</name>
</gene>
<dbReference type="AlphaFoldDB" id="A0A2C8FDV8"/>
<evidence type="ECO:0000313" key="1">
    <source>
        <dbReference type="EMBL" id="SOB60646.1"/>
    </source>
</evidence>
<protein>
    <submittedName>
        <fullName evidence="1">Uncharacterized protein</fullName>
    </submittedName>
</protein>
<dbReference type="EMBL" id="LT907975">
    <property type="protein sequence ID" value="SOB60646.1"/>
    <property type="molecule type" value="Genomic_DNA"/>
</dbReference>
<name>A0A2C8FDV8_9BACT</name>
<evidence type="ECO:0000313" key="2">
    <source>
        <dbReference type="Proteomes" id="UP000219215"/>
    </source>
</evidence>
<keyword evidence="2" id="KW-1185">Reference proteome</keyword>
<proteinExistence type="predicted"/>
<dbReference type="Proteomes" id="UP000219215">
    <property type="component" value="Chromosome DPRO"/>
</dbReference>
<organism evidence="1 2">
    <name type="scientific">Pseudodesulfovibrio profundus</name>
    <dbReference type="NCBI Taxonomy" id="57320"/>
    <lineage>
        <taxon>Bacteria</taxon>
        <taxon>Pseudomonadati</taxon>
        <taxon>Thermodesulfobacteriota</taxon>
        <taxon>Desulfovibrionia</taxon>
        <taxon>Desulfovibrionales</taxon>
        <taxon>Desulfovibrionaceae</taxon>
    </lineage>
</organism>
<reference evidence="2" key="1">
    <citation type="submission" date="2017-09" db="EMBL/GenBank/DDBJ databases">
        <authorList>
            <person name="Regsiter A."/>
            <person name="William W."/>
        </authorList>
    </citation>
    <scope>NUCLEOTIDE SEQUENCE [LARGE SCALE GENOMIC DNA]</scope>
    <source>
        <strain evidence="2">500-1</strain>
    </source>
</reference>
<dbReference type="KEGG" id="pprf:DPRO_3729"/>
<dbReference type="RefSeq" id="WP_097013342.1">
    <property type="nucleotide sequence ID" value="NZ_LT907975.1"/>
</dbReference>
<accession>A0A2C8FDV8</accession>
<sequence>MGFLDNNGLALAYGLNSGLQAFNAAQDRNLKRQMWEGQQERQGMLDDMTRKQFEMQQNQFNRQQNQQAADVKLAANPQLLSTIGMQGPFAPSGQGQGLVNMPSTSMAWKAREAMTPAKREPSTKIEKLQAYLGILPEGDPRRAQVEAAIQKEITPSSAVKVDVNTGNKAGEILSVDKTNHTAVISDPTAENGMRVVALPGGKTESEKTTRARTGGTAAAIAVRELDYVLGSLGIDPESGKRVQGSSVAGPRGRMLADSGVGRYLVAGTGTGDFMGTLQSIKDTIAINRLLEIKASGAGLGQVPQSQLEALARALGNLNPETSDELLTQNLMDVRNLYADVVRRSATDANDKTFTHLMEKTMNKPGAATRRIGTFDPDAEADRLIKEAMGGQ</sequence>